<reference evidence="7" key="1">
    <citation type="journal article" date="2018" name="Nat. Microbiol.">
        <title>Leveraging single-cell genomics to expand the fungal tree of life.</title>
        <authorList>
            <person name="Ahrendt S.R."/>
            <person name="Quandt C.A."/>
            <person name="Ciobanu D."/>
            <person name="Clum A."/>
            <person name="Salamov A."/>
            <person name="Andreopoulos B."/>
            <person name="Cheng J.F."/>
            <person name="Woyke T."/>
            <person name="Pelin A."/>
            <person name="Henrissat B."/>
            <person name="Reynolds N.K."/>
            <person name="Benny G.L."/>
            <person name="Smith M.E."/>
            <person name="James T.Y."/>
            <person name="Grigoriev I.V."/>
        </authorList>
    </citation>
    <scope>NUCLEOTIDE SEQUENCE [LARGE SCALE GENOMIC DNA]</scope>
    <source>
        <strain evidence="7">Benny S71-1</strain>
    </source>
</reference>
<evidence type="ECO:0000256" key="2">
    <source>
        <dbReference type="ARBA" id="ARBA00022160"/>
    </source>
</evidence>
<evidence type="ECO:0000259" key="5">
    <source>
        <dbReference type="Pfam" id="PF02731"/>
    </source>
</evidence>
<name>A0A4P9YZ68_9FUNG</name>
<feature type="compositionally biased region" description="Pro residues" evidence="4">
    <location>
        <begin position="273"/>
        <end position="284"/>
    </location>
</feature>
<keyword evidence="7" id="KW-1185">Reference proteome</keyword>
<dbReference type="Proteomes" id="UP000278143">
    <property type="component" value="Unassembled WGS sequence"/>
</dbReference>
<evidence type="ECO:0000256" key="3">
    <source>
        <dbReference type="RuleBase" id="RU367140"/>
    </source>
</evidence>
<dbReference type="InterPro" id="IPR017862">
    <property type="entry name" value="SKI-int_prot_SKIP"/>
</dbReference>
<keyword evidence="3" id="KW-0507">mRNA processing</keyword>
<feature type="domain" description="SKI-interacting protein SKIP SNW" evidence="5">
    <location>
        <begin position="229"/>
        <end position="388"/>
    </location>
</feature>
<dbReference type="InterPro" id="IPR042529">
    <property type="entry name" value="IF_2B-like_C"/>
</dbReference>
<keyword evidence="3" id="KW-0508">mRNA splicing</keyword>
<evidence type="ECO:0000256" key="1">
    <source>
        <dbReference type="ARBA" id="ARBA00010197"/>
    </source>
</evidence>
<dbReference type="EMBL" id="KZ989755">
    <property type="protein sequence ID" value="RKP25416.1"/>
    <property type="molecule type" value="Genomic_DNA"/>
</dbReference>
<dbReference type="PANTHER" id="PTHR12096">
    <property type="entry name" value="NUCLEAR PROTEIN SKIP-RELATED"/>
    <property type="match status" value="1"/>
</dbReference>
<keyword evidence="3" id="KW-0747">Spliceosome</keyword>
<keyword evidence="3" id="KW-0539">Nucleus</keyword>
<dbReference type="InterPro" id="IPR004015">
    <property type="entry name" value="SKI-int_prot_SKIP_SNW-dom"/>
</dbReference>
<comment type="function">
    <text evidence="3">Involved in pre-mRNA splicing.</text>
</comment>
<gene>
    <name evidence="6" type="ORF">SYNPS1DRAFT_22616</name>
</gene>
<accession>A0A4P9YZ68</accession>
<dbReference type="OrthoDB" id="666364at2759"/>
<organism evidence="6 7">
    <name type="scientific">Syncephalis pseudoplumigaleata</name>
    <dbReference type="NCBI Taxonomy" id="1712513"/>
    <lineage>
        <taxon>Eukaryota</taxon>
        <taxon>Fungi</taxon>
        <taxon>Fungi incertae sedis</taxon>
        <taxon>Zoopagomycota</taxon>
        <taxon>Zoopagomycotina</taxon>
        <taxon>Zoopagomycetes</taxon>
        <taxon>Zoopagales</taxon>
        <taxon>Piptocephalidaceae</taxon>
        <taxon>Syncephalis</taxon>
    </lineage>
</organism>
<dbReference type="AlphaFoldDB" id="A0A4P9YZ68"/>
<comment type="subcellular location">
    <subcellularLocation>
        <location evidence="3">Nucleus</location>
    </subcellularLocation>
</comment>
<dbReference type="InterPro" id="IPR037171">
    <property type="entry name" value="NagB/RpiA_transferase-like"/>
</dbReference>
<protein>
    <recommendedName>
        <fullName evidence="2 3">Pre-mRNA-processing protein 45</fullName>
    </recommendedName>
</protein>
<dbReference type="GO" id="GO:0000398">
    <property type="term" value="P:mRNA splicing, via spliceosome"/>
    <property type="evidence" value="ECO:0007669"/>
    <property type="project" value="InterPro"/>
</dbReference>
<feature type="region of interest" description="Disordered" evidence="4">
    <location>
        <begin position="387"/>
        <end position="453"/>
    </location>
</feature>
<comment type="similarity">
    <text evidence="1 3">Belongs to the SNW family.</text>
</comment>
<evidence type="ECO:0000313" key="6">
    <source>
        <dbReference type="EMBL" id="RKP25416.1"/>
    </source>
</evidence>
<proteinExistence type="inferred from homology"/>
<sequence>MADNPRLKLLSMTFDVTPPSLMNLIVTDIGMIPCESVSMVLREYNALPKPVYVADSSKVATAATAARSTPASDASSVLSTAITLVSSSNAKKVPPYGQRQHYLPRAEADFGDGGAFPEIHIPQYPLGMGRKKDASGKTLALQVDAEGNVRYDAVVRQGHDKNRLVQTQYRDLVPLRNRVDAGEVSLDMPDEEEIQQTTDRTREALEKIITGKISAAKPKNVVVEKKEPTYIRYTPGQQADSQNSGAKQRIIRMSEMPVDPMMPAKFKHTKIPQAPPSPPPPVLHSPPRKLTAEQQKEWVIPPCVSNWKNPKGFTIALDKRLAADGRGLQEVTINDNFANFAEALTAAERHAREEIRLRSKMQQVLAQKEKMAKEENLRLLAQRAREERTEAMRGSGGQGKEAAADVQTEEDREAEEMRERETLRRERARERERDNRLSRMGAEQRAKHLAREQGRDISEKIALGLAKPTLSKESMFDQRLYNQSAGIDSGFRGDDSYDVYDKPLFRGTASASIYRPTAGQDDEQYGGGNAEEIGRMLGNERFNAAGLGASRETLEGGRRDGPVQFEKERTAPQLDPFGVDKFLSEAKQGKRGADDTALWMLTRCIKEDGTCKLSGISAMKNGMQ</sequence>
<dbReference type="GO" id="GO:0005681">
    <property type="term" value="C:spliceosomal complex"/>
    <property type="evidence" value="ECO:0007669"/>
    <property type="project" value="UniProtKB-UniRule"/>
</dbReference>
<evidence type="ECO:0000313" key="7">
    <source>
        <dbReference type="Proteomes" id="UP000278143"/>
    </source>
</evidence>
<dbReference type="Pfam" id="PF02731">
    <property type="entry name" value="SKIP_SNW"/>
    <property type="match status" value="1"/>
</dbReference>
<feature type="compositionally biased region" description="Basic and acidic residues" evidence="4">
    <location>
        <begin position="415"/>
        <end position="453"/>
    </location>
</feature>
<comment type="subunit">
    <text evidence="3">Associated with the spliceosome.</text>
</comment>
<dbReference type="Gene3D" id="3.40.50.10470">
    <property type="entry name" value="Translation initiation factor eif-2b, domain 2"/>
    <property type="match status" value="1"/>
</dbReference>
<feature type="region of interest" description="Disordered" evidence="4">
    <location>
        <begin position="268"/>
        <end position="288"/>
    </location>
</feature>
<evidence type="ECO:0000256" key="4">
    <source>
        <dbReference type="SAM" id="MobiDB-lite"/>
    </source>
</evidence>
<dbReference type="SUPFAM" id="SSF100950">
    <property type="entry name" value="NagB/RpiA/CoA transferase-like"/>
    <property type="match status" value="1"/>
</dbReference>